<sequence length="60" mass="6949">MVESKCVFKTVYRDIGNAVFRVSLITAFLSMKSAYKGLSYLSQNLDQRLSPGQSFFQKYW</sequence>
<dbReference type="EMBL" id="UFVQ01000003">
    <property type="protein sequence ID" value="STC94222.1"/>
    <property type="molecule type" value="Genomic_DNA"/>
</dbReference>
<evidence type="ECO:0000313" key="3">
    <source>
        <dbReference type="Proteomes" id="UP000255224"/>
    </source>
</evidence>
<proteinExistence type="predicted"/>
<evidence type="ECO:0000313" key="2">
    <source>
        <dbReference type="EMBL" id="STC94222.1"/>
    </source>
</evidence>
<dbReference type="KEGG" id="ccau:EG346_14810"/>
<organism evidence="2 3">
    <name type="scientific">Chryseobacterium carnipullorum</name>
    <dbReference type="NCBI Taxonomy" id="1124835"/>
    <lineage>
        <taxon>Bacteria</taxon>
        <taxon>Pseudomonadati</taxon>
        <taxon>Bacteroidota</taxon>
        <taxon>Flavobacteriia</taxon>
        <taxon>Flavobacteriales</taxon>
        <taxon>Weeksellaceae</taxon>
        <taxon>Chryseobacterium group</taxon>
        <taxon>Chryseobacterium</taxon>
    </lineage>
</organism>
<accession>A0A376DSV6</accession>
<evidence type="ECO:0000313" key="1">
    <source>
        <dbReference type="EMBL" id="AZA49368.1"/>
    </source>
</evidence>
<accession>A0A3G6M5B4</accession>
<dbReference type="EMBL" id="CP033920">
    <property type="protein sequence ID" value="AZA49368.1"/>
    <property type="molecule type" value="Genomic_DNA"/>
</dbReference>
<dbReference type="AlphaFoldDB" id="A0A376DSV6"/>
<reference evidence="2 3" key="1">
    <citation type="submission" date="2018-06" db="EMBL/GenBank/DDBJ databases">
        <authorList>
            <consortium name="Pathogen Informatics"/>
            <person name="Doyle S."/>
        </authorList>
    </citation>
    <scope>NUCLEOTIDE SEQUENCE [LARGE SCALE GENOMIC DNA]</scope>
    <source>
        <strain evidence="2 3">NCTC13533</strain>
    </source>
</reference>
<evidence type="ECO:0000313" key="4">
    <source>
        <dbReference type="Proteomes" id="UP000273270"/>
    </source>
</evidence>
<dbReference type="Proteomes" id="UP000255224">
    <property type="component" value="Unassembled WGS sequence"/>
</dbReference>
<dbReference type="Proteomes" id="UP000273270">
    <property type="component" value="Chromosome"/>
</dbReference>
<name>A0A376DSV6_CHRCU</name>
<reference evidence="1" key="3">
    <citation type="submission" date="2018-11" db="EMBL/GenBank/DDBJ databases">
        <title>Proposal to divide the Flavobacteriaceae and reorganize its genera based on Amino Acid Identity values calculated from whole genome sequences.</title>
        <authorList>
            <person name="Nicholson A.C."/>
            <person name="Gulvik C.A."/>
            <person name="Whitney A.M."/>
            <person name="Humrighouse B.W."/>
            <person name="Bell M."/>
            <person name="Holmes B."/>
            <person name="Steigerwalt A."/>
            <person name="Villarma A."/>
            <person name="Sheth M."/>
            <person name="Batra D."/>
            <person name="Pryor J."/>
            <person name="Bernardet J.-F."/>
            <person name="Hugo C."/>
            <person name="Kampfer P."/>
            <person name="Newman J."/>
            <person name="Mcquiston J.R."/>
        </authorList>
    </citation>
    <scope>NUCLEOTIDE SEQUENCE [LARGE SCALE GENOMIC DNA]</scope>
    <source>
        <strain evidence="1">G0188</strain>
    </source>
</reference>
<keyword evidence="4" id="KW-1185">Reference proteome</keyword>
<gene>
    <name evidence="1" type="ORF">EG346_14810</name>
    <name evidence="2" type="ORF">NCTC13533_01446</name>
</gene>
<reference evidence="4" key="2">
    <citation type="submission" date="2018-11" db="EMBL/GenBank/DDBJ databases">
        <title>Proposal to divide the Flavobacteriaceae and reorganize its genera based on Amino Acid Identity values calculated from whole genome sequences.</title>
        <authorList>
            <person name="Nicholson A.C."/>
            <person name="Gulvik C.A."/>
            <person name="Whitney A.M."/>
            <person name="Humrighouse B.W."/>
            <person name="Bell M."/>
            <person name="Holmes B."/>
            <person name="Steigerwalt A.G."/>
            <person name="Villarma A."/>
            <person name="Sheth M."/>
            <person name="Batra D."/>
            <person name="Pryor J."/>
            <person name="Bernardet J.-F."/>
            <person name="Hugo C."/>
            <person name="Kampfer P."/>
            <person name="Newman J."/>
            <person name="McQuiston J.R."/>
        </authorList>
    </citation>
    <scope>NUCLEOTIDE SEQUENCE [LARGE SCALE GENOMIC DNA]</scope>
    <source>
        <strain evidence="4">G0188</strain>
    </source>
</reference>
<protein>
    <submittedName>
        <fullName evidence="2">Uncharacterized protein</fullName>
    </submittedName>
</protein>